<accession>A0ABT3J4I5</accession>
<name>A0ABT3J4I5_9RHOB</name>
<dbReference type="EMBL" id="JAPDOG010000011">
    <property type="protein sequence ID" value="MCW3782583.1"/>
    <property type="molecule type" value="Genomic_DNA"/>
</dbReference>
<dbReference type="RefSeq" id="WP_264772317.1">
    <property type="nucleotide sequence ID" value="NZ_JAPDOG010000011.1"/>
</dbReference>
<organism evidence="1 2">
    <name type="scientific">Defluviimonas salinarum</name>
    <dbReference type="NCBI Taxonomy" id="2992147"/>
    <lineage>
        <taxon>Bacteria</taxon>
        <taxon>Pseudomonadati</taxon>
        <taxon>Pseudomonadota</taxon>
        <taxon>Alphaproteobacteria</taxon>
        <taxon>Rhodobacterales</taxon>
        <taxon>Paracoccaceae</taxon>
        <taxon>Albidovulum</taxon>
    </lineage>
</organism>
<dbReference type="Proteomes" id="UP001207582">
    <property type="component" value="Unassembled WGS sequence"/>
</dbReference>
<comment type="caution">
    <text evidence="1">The sequence shown here is derived from an EMBL/GenBank/DDBJ whole genome shotgun (WGS) entry which is preliminary data.</text>
</comment>
<sequence>MKGVIEKTIEFLNGEAGVTITVRPLLPFVAEGYRMRGASGIDVFGDGRRLPLEIPEDQVVAFAEAEEILLCEFPVEGPDPVRELVLQRQD</sequence>
<gene>
    <name evidence="1" type="ORF">OM960_13405</name>
</gene>
<keyword evidence="2" id="KW-1185">Reference proteome</keyword>
<evidence type="ECO:0000313" key="1">
    <source>
        <dbReference type="EMBL" id="MCW3782583.1"/>
    </source>
</evidence>
<proteinExistence type="predicted"/>
<reference evidence="1 2" key="1">
    <citation type="submission" date="2022-10" db="EMBL/GenBank/DDBJ databases">
        <title>Defluviimonas sp. CAU 1641 isolated from mud.</title>
        <authorList>
            <person name="Kim W."/>
        </authorList>
    </citation>
    <scope>NUCLEOTIDE SEQUENCE [LARGE SCALE GENOMIC DNA]</scope>
    <source>
        <strain evidence="1 2">CAU 1641</strain>
    </source>
</reference>
<protein>
    <submittedName>
        <fullName evidence="1">Uncharacterized protein</fullName>
    </submittedName>
</protein>
<evidence type="ECO:0000313" key="2">
    <source>
        <dbReference type="Proteomes" id="UP001207582"/>
    </source>
</evidence>